<dbReference type="STRING" id="1286106.MPL1_07997"/>
<name>M7PG89_9GAMM</name>
<accession>M7PG89</accession>
<protein>
    <submittedName>
        <fullName evidence="1">Uncharacterized protein</fullName>
    </submittedName>
</protein>
<evidence type="ECO:0000313" key="1">
    <source>
        <dbReference type="EMBL" id="EMR12895.1"/>
    </source>
</evidence>
<dbReference type="RefSeq" id="WP_009726585.1">
    <property type="nucleotide sequence ID" value="NZ_APHR01000039.1"/>
</dbReference>
<comment type="caution">
    <text evidence="1">The sequence shown here is derived from an EMBL/GenBank/DDBJ whole genome shotgun (WGS) entry which is preliminary data.</text>
</comment>
<keyword evidence="2" id="KW-1185">Reference proteome</keyword>
<dbReference type="AlphaFoldDB" id="M7PG89"/>
<reference evidence="1 2" key="1">
    <citation type="journal article" date="2013" name="Genome Announc.">
        <title>Draft Genome Sequence of Methylophaga lonarensis MPLT, a Haloalkaliphilic (Non-Methane-Utilizing) Methylotroph.</title>
        <authorList>
            <person name="Shetty S.A."/>
            <person name="Marathe N.P."/>
            <person name="Munot H."/>
            <person name="Antony C.P."/>
            <person name="Dhotre D.P."/>
            <person name="Murrell J.C."/>
            <person name="Shouche Y.S."/>
        </authorList>
    </citation>
    <scope>NUCLEOTIDE SEQUENCE [LARGE SCALE GENOMIC DNA]</scope>
    <source>
        <strain evidence="1 2">MPL</strain>
    </source>
</reference>
<dbReference type="PATRIC" id="fig|1286106.3.peg.1604"/>
<dbReference type="EMBL" id="APHR01000039">
    <property type="protein sequence ID" value="EMR12895.1"/>
    <property type="molecule type" value="Genomic_DNA"/>
</dbReference>
<proteinExistence type="predicted"/>
<sequence length="99" mass="10915">MINDLLRVTAEKTTRLMATAKGSTGKAARGVNVTEITALMTSDSTFRHFMNVEGSDDLPPNNNEIETNDNEFEGDGISVIEFVLTESENPQEMRPDEHA</sequence>
<evidence type="ECO:0000313" key="2">
    <source>
        <dbReference type="Proteomes" id="UP000012019"/>
    </source>
</evidence>
<organism evidence="1 2">
    <name type="scientific">Methylophaga lonarensis MPL</name>
    <dbReference type="NCBI Taxonomy" id="1286106"/>
    <lineage>
        <taxon>Bacteria</taxon>
        <taxon>Pseudomonadati</taxon>
        <taxon>Pseudomonadota</taxon>
        <taxon>Gammaproteobacteria</taxon>
        <taxon>Thiotrichales</taxon>
        <taxon>Piscirickettsiaceae</taxon>
        <taxon>Methylophaga</taxon>
    </lineage>
</organism>
<gene>
    <name evidence="1" type="ORF">MPL1_07997</name>
</gene>
<dbReference type="Proteomes" id="UP000012019">
    <property type="component" value="Unassembled WGS sequence"/>
</dbReference>